<name>A0AAW0J4U0_QUESU</name>
<keyword evidence="3 6" id="KW-0547">Nucleotide-binding</keyword>
<keyword evidence="4" id="KW-0418">Kinase</keyword>
<sequence>ICVYIYIYKFNLIFETSKSESAFNLRTVSAYRAQTFFGFGAQISKLAPNRNTDSSNSELFVFSHYLFSDFQRGVFFRQRIMSCFGCCDNDDFHKTADTGGQYAVKSSAGNFVILARCNLDWPAGNDGGYHASETAPKGAQAVKVQPIEVPALLVDELKEVTENFGTNALIGEGSYGRVYYGILKSGQAAAIKKLDASKQPDDEFLAQVSMVSRLKHDNFVQLLGYCIDGNSRILAYEFASNGSLHDILHGIYAMTGQLNAKSDVYSFGVVLLELLTGRKPVDHTLPRGQQSLVTWATPKLSEDKVRQCVDTRLNSEYPPKAVAKMAAVAALCVQYEADFRPNMSIVVKALQPLLHARPGPAGEAHN</sequence>
<dbReference type="SUPFAM" id="SSF56112">
    <property type="entry name" value="Protein kinase-like (PK-like)"/>
    <property type="match status" value="1"/>
</dbReference>
<reference evidence="8 9" key="1">
    <citation type="journal article" date="2018" name="Sci. Data">
        <title>The draft genome sequence of cork oak.</title>
        <authorList>
            <person name="Ramos A.M."/>
            <person name="Usie A."/>
            <person name="Barbosa P."/>
            <person name="Barros P.M."/>
            <person name="Capote T."/>
            <person name="Chaves I."/>
            <person name="Simoes F."/>
            <person name="Abreu I."/>
            <person name="Carrasquinho I."/>
            <person name="Faro C."/>
            <person name="Guimaraes J.B."/>
            <person name="Mendonca D."/>
            <person name="Nobrega F."/>
            <person name="Rodrigues L."/>
            <person name="Saibo N.J.M."/>
            <person name="Varela M.C."/>
            <person name="Egas C."/>
            <person name="Matos J."/>
            <person name="Miguel C.M."/>
            <person name="Oliveira M.M."/>
            <person name="Ricardo C.P."/>
            <person name="Goncalves S."/>
        </authorList>
    </citation>
    <scope>NUCLEOTIDE SEQUENCE [LARGE SCALE GENOMIC DNA]</scope>
    <source>
        <strain evidence="9">cv. HL8</strain>
    </source>
</reference>
<evidence type="ECO:0000256" key="4">
    <source>
        <dbReference type="ARBA" id="ARBA00022777"/>
    </source>
</evidence>
<dbReference type="AlphaFoldDB" id="A0AAW0J4U0"/>
<feature type="binding site" evidence="6">
    <location>
        <position position="193"/>
    </location>
    <ligand>
        <name>ATP</name>
        <dbReference type="ChEBI" id="CHEBI:30616"/>
    </ligand>
</feature>
<evidence type="ECO:0000256" key="3">
    <source>
        <dbReference type="ARBA" id="ARBA00022741"/>
    </source>
</evidence>
<dbReference type="Pfam" id="PF07714">
    <property type="entry name" value="PK_Tyr_Ser-Thr"/>
    <property type="match status" value="2"/>
</dbReference>
<evidence type="ECO:0000256" key="2">
    <source>
        <dbReference type="ARBA" id="ARBA00022679"/>
    </source>
</evidence>
<dbReference type="InterPro" id="IPR052101">
    <property type="entry name" value="Plant_StressResp_Kinase"/>
</dbReference>
<organism evidence="8 9">
    <name type="scientific">Quercus suber</name>
    <name type="common">Cork oak</name>
    <dbReference type="NCBI Taxonomy" id="58331"/>
    <lineage>
        <taxon>Eukaryota</taxon>
        <taxon>Viridiplantae</taxon>
        <taxon>Streptophyta</taxon>
        <taxon>Embryophyta</taxon>
        <taxon>Tracheophyta</taxon>
        <taxon>Spermatophyta</taxon>
        <taxon>Magnoliopsida</taxon>
        <taxon>eudicotyledons</taxon>
        <taxon>Gunneridae</taxon>
        <taxon>Pentapetalae</taxon>
        <taxon>rosids</taxon>
        <taxon>fabids</taxon>
        <taxon>Fagales</taxon>
        <taxon>Fagaceae</taxon>
        <taxon>Quercus</taxon>
    </lineage>
</organism>
<keyword evidence="5 6" id="KW-0067">ATP-binding</keyword>
<dbReference type="PANTHER" id="PTHR47983:SF3">
    <property type="entry name" value="OS05G0135800 PROTEIN"/>
    <property type="match status" value="1"/>
</dbReference>
<keyword evidence="1" id="KW-0597">Phosphoprotein</keyword>
<evidence type="ECO:0000256" key="1">
    <source>
        <dbReference type="ARBA" id="ARBA00022553"/>
    </source>
</evidence>
<dbReference type="GO" id="GO:0004672">
    <property type="term" value="F:protein kinase activity"/>
    <property type="evidence" value="ECO:0007669"/>
    <property type="project" value="InterPro"/>
</dbReference>
<dbReference type="InterPro" id="IPR017441">
    <property type="entry name" value="Protein_kinase_ATP_BS"/>
</dbReference>
<dbReference type="InterPro" id="IPR001245">
    <property type="entry name" value="Ser-Thr/Tyr_kinase_cat_dom"/>
</dbReference>
<dbReference type="GO" id="GO:0005524">
    <property type="term" value="F:ATP binding"/>
    <property type="evidence" value="ECO:0007669"/>
    <property type="project" value="UniProtKB-UniRule"/>
</dbReference>
<gene>
    <name evidence="8" type="ORF">CFP56_037659</name>
</gene>
<dbReference type="PROSITE" id="PS50011">
    <property type="entry name" value="PROTEIN_KINASE_DOM"/>
    <property type="match status" value="1"/>
</dbReference>
<proteinExistence type="predicted"/>
<keyword evidence="2" id="KW-0808">Transferase</keyword>
<dbReference type="InterPro" id="IPR000719">
    <property type="entry name" value="Prot_kinase_dom"/>
</dbReference>
<comment type="caution">
    <text evidence="8">The sequence shown here is derived from an EMBL/GenBank/DDBJ whole genome shotgun (WGS) entry which is preliminary data.</text>
</comment>
<dbReference type="PANTHER" id="PTHR47983">
    <property type="entry name" value="PTO-INTERACTING PROTEIN 1-LIKE"/>
    <property type="match status" value="1"/>
</dbReference>
<evidence type="ECO:0000259" key="7">
    <source>
        <dbReference type="PROSITE" id="PS50011"/>
    </source>
</evidence>
<dbReference type="Proteomes" id="UP000237347">
    <property type="component" value="Unassembled WGS sequence"/>
</dbReference>
<evidence type="ECO:0000256" key="6">
    <source>
        <dbReference type="PROSITE-ProRule" id="PRU10141"/>
    </source>
</evidence>
<dbReference type="EMBL" id="PKMF04000701">
    <property type="protein sequence ID" value="KAK7821497.1"/>
    <property type="molecule type" value="Genomic_DNA"/>
</dbReference>
<evidence type="ECO:0000313" key="8">
    <source>
        <dbReference type="EMBL" id="KAK7821497.1"/>
    </source>
</evidence>
<evidence type="ECO:0000256" key="5">
    <source>
        <dbReference type="ARBA" id="ARBA00022840"/>
    </source>
</evidence>
<feature type="domain" description="Protein kinase" evidence="7">
    <location>
        <begin position="164"/>
        <end position="366"/>
    </location>
</feature>
<accession>A0AAW0J4U0</accession>
<dbReference type="FunFam" id="3.30.200.20:FF:000182">
    <property type="entry name" value="PTI1-like tyrosine-protein kinase 3"/>
    <property type="match status" value="1"/>
</dbReference>
<evidence type="ECO:0000313" key="9">
    <source>
        <dbReference type="Proteomes" id="UP000237347"/>
    </source>
</evidence>
<protein>
    <submittedName>
        <fullName evidence="8">Receptor-like protein kinase</fullName>
    </submittedName>
</protein>
<dbReference type="Gene3D" id="3.30.200.20">
    <property type="entry name" value="Phosphorylase Kinase, domain 1"/>
    <property type="match status" value="1"/>
</dbReference>
<feature type="non-terminal residue" evidence="8">
    <location>
        <position position="1"/>
    </location>
</feature>
<keyword evidence="9" id="KW-1185">Reference proteome</keyword>
<dbReference type="InterPro" id="IPR011009">
    <property type="entry name" value="Kinase-like_dom_sf"/>
</dbReference>
<dbReference type="Gene3D" id="1.10.510.10">
    <property type="entry name" value="Transferase(Phosphotransferase) domain 1"/>
    <property type="match status" value="1"/>
</dbReference>
<dbReference type="PROSITE" id="PS00107">
    <property type="entry name" value="PROTEIN_KINASE_ATP"/>
    <property type="match status" value="1"/>
</dbReference>